<accession>A0A1D2MG74</accession>
<keyword evidence="2" id="KW-1185">Reference proteome</keyword>
<name>A0A1D2MG74_ORCCI</name>
<dbReference type="Proteomes" id="UP000094527">
    <property type="component" value="Unassembled WGS sequence"/>
</dbReference>
<reference evidence="1 2" key="1">
    <citation type="journal article" date="2016" name="Genome Biol. Evol.">
        <title>Gene Family Evolution Reflects Adaptation to Soil Environmental Stressors in the Genome of the Collembolan Orchesella cincta.</title>
        <authorList>
            <person name="Faddeeva-Vakhrusheva A."/>
            <person name="Derks M.F."/>
            <person name="Anvar S.Y."/>
            <person name="Agamennone V."/>
            <person name="Suring W."/>
            <person name="Smit S."/>
            <person name="van Straalen N.M."/>
            <person name="Roelofs D."/>
        </authorList>
    </citation>
    <scope>NUCLEOTIDE SEQUENCE [LARGE SCALE GENOMIC DNA]</scope>
    <source>
        <tissue evidence="1">Mixed pool</tissue>
    </source>
</reference>
<evidence type="ECO:0000313" key="2">
    <source>
        <dbReference type="Proteomes" id="UP000094527"/>
    </source>
</evidence>
<sequence length="135" mass="16264">MECVYEYREMHMEKFFEERRQFEIEHQTDMIKYFKRAYQRDVAMILLILDKLEWKQTVSGGNLTTMEQQAMVEGQLMLMQVMHAYQSEIAYREEELKELGVRMSRPAGMQPNLSKAILYFLRSNRFPINSSMFLL</sequence>
<proteinExistence type="predicted"/>
<comment type="caution">
    <text evidence="1">The sequence shown here is derived from an EMBL/GenBank/DDBJ whole genome shotgun (WGS) entry which is preliminary data.</text>
</comment>
<dbReference type="EMBL" id="LJIJ01001357">
    <property type="protein sequence ID" value="ODM92006.1"/>
    <property type="molecule type" value="Genomic_DNA"/>
</dbReference>
<evidence type="ECO:0000313" key="1">
    <source>
        <dbReference type="EMBL" id="ODM92006.1"/>
    </source>
</evidence>
<protein>
    <submittedName>
        <fullName evidence="1">Uncharacterized protein</fullName>
    </submittedName>
</protein>
<organism evidence="1 2">
    <name type="scientific">Orchesella cincta</name>
    <name type="common">Springtail</name>
    <name type="synonym">Podura cincta</name>
    <dbReference type="NCBI Taxonomy" id="48709"/>
    <lineage>
        <taxon>Eukaryota</taxon>
        <taxon>Metazoa</taxon>
        <taxon>Ecdysozoa</taxon>
        <taxon>Arthropoda</taxon>
        <taxon>Hexapoda</taxon>
        <taxon>Collembola</taxon>
        <taxon>Entomobryomorpha</taxon>
        <taxon>Entomobryoidea</taxon>
        <taxon>Orchesellidae</taxon>
        <taxon>Orchesellinae</taxon>
        <taxon>Orchesella</taxon>
    </lineage>
</organism>
<dbReference type="AlphaFoldDB" id="A0A1D2MG74"/>
<gene>
    <name evidence="1" type="ORF">Ocin01_14676</name>
</gene>